<feature type="disulfide bond" evidence="15">
    <location>
        <begin position="481"/>
        <end position="491"/>
    </location>
</feature>
<feature type="disulfide bond" evidence="15">
    <location>
        <begin position="435"/>
        <end position="499"/>
    </location>
</feature>
<keyword evidence="20" id="KW-1185">Reference proteome</keyword>
<feature type="disulfide bond" evidence="15">
    <location>
        <begin position="333"/>
        <end position="394"/>
    </location>
</feature>
<keyword evidence="12 15" id="KW-1015">Disulfide bond</keyword>
<dbReference type="FunFam" id="3.10.250.10:FF:000008">
    <property type="entry name" value="Lysyl oxidase homolog 2"/>
    <property type="match status" value="1"/>
</dbReference>
<feature type="signal peptide" evidence="17">
    <location>
        <begin position="1"/>
        <end position="24"/>
    </location>
</feature>
<reference evidence="19 20" key="1">
    <citation type="submission" date="2024-09" db="EMBL/GenBank/DDBJ databases">
        <title>A chromosome-level genome assembly of Gray's grenadier anchovy, Coilia grayii.</title>
        <authorList>
            <person name="Fu Z."/>
        </authorList>
    </citation>
    <scope>NUCLEOTIDE SEQUENCE [LARGE SCALE GENOMIC DNA]</scope>
    <source>
        <strain evidence="19">G4</strain>
        <tissue evidence="19">Muscle</tissue>
    </source>
</reference>
<accession>A0ABD1JQ01</accession>
<evidence type="ECO:0000256" key="13">
    <source>
        <dbReference type="ARBA" id="ARBA00023180"/>
    </source>
</evidence>
<dbReference type="SUPFAM" id="SSF56487">
    <property type="entry name" value="SRCR-like"/>
    <property type="match status" value="4"/>
</dbReference>
<dbReference type="PANTHER" id="PTHR45817">
    <property type="entry name" value="LYSYL OXIDASE-LIKE-RELATED"/>
    <property type="match status" value="1"/>
</dbReference>
<comment type="caution">
    <text evidence="19">The sequence shown here is derived from an EMBL/GenBank/DDBJ whole genome shotgun (WGS) entry which is preliminary data.</text>
</comment>
<feature type="domain" description="SRCR" evidence="18">
    <location>
        <begin position="405"/>
        <end position="513"/>
    </location>
</feature>
<feature type="domain" description="SRCR" evidence="18">
    <location>
        <begin position="163"/>
        <end position="271"/>
    </location>
</feature>
<comment type="cofactor">
    <cofactor evidence="1 16">
        <name>Cu cation</name>
        <dbReference type="ChEBI" id="CHEBI:23378"/>
    </cofactor>
</comment>
<dbReference type="SMART" id="SM00202">
    <property type="entry name" value="SR"/>
    <property type="match status" value="4"/>
</dbReference>
<dbReference type="PRINTS" id="PR00074">
    <property type="entry name" value="LYSYLOXIDASE"/>
</dbReference>
<dbReference type="EMBL" id="JBHFQA010000013">
    <property type="protein sequence ID" value="KAL2088743.1"/>
    <property type="molecule type" value="Genomic_DNA"/>
</dbReference>
<evidence type="ECO:0000256" key="1">
    <source>
        <dbReference type="ARBA" id="ARBA00001935"/>
    </source>
</evidence>
<feature type="disulfide bond" evidence="15">
    <location>
        <begin position="364"/>
        <end position="374"/>
    </location>
</feature>
<evidence type="ECO:0000256" key="9">
    <source>
        <dbReference type="ARBA" id="ARBA00022772"/>
    </source>
</evidence>
<dbReference type="GO" id="GO:0005507">
    <property type="term" value="F:copper ion binding"/>
    <property type="evidence" value="ECO:0007669"/>
    <property type="project" value="UniProtKB-UniRule"/>
</dbReference>
<evidence type="ECO:0000256" key="15">
    <source>
        <dbReference type="PROSITE-ProRule" id="PRU00196"/>
    </source>
</evidence>
<evidence type="ECO:0000256" key="3">
    <source>
        <dbReference type="ARBA" id="ARBA00007492"/>
    </source>
</evidence>
<keyword evidence="7 17" id="KW-0732">Signal</keyword>
<evidence type="ECO:0000259" key="18">
    <source>
        <dbReference type="PROSITE" id="PS50287"/>
    </source>
</evidence>
<dbReference type="PANTHER" id="PTHR45817:SF2">
    <property type="entry name" value="LYSYL OXIDASE HOMOLOG 3"/>
    <property type="match status" value="1"/>
</dbReference>
<evidence type="ECO:0000313" key="19">
    <source>
        <dbReference type="EMBL" id="KAL2088743.1"/>
    </source>
</evidence>
<keyword evidence="9 16" id="KW-0801">TPQ</keyword>
<evidence type="ECO:0000256" key="2">
    <source>
        <dbReference type="ARBA" id="ARBA00004239"/>
    </source>
</evidence>
<dbReference type="EC" id="1.4.3.13" evidence="16"/>
<feature type="disulfide bond" evidence="15">
    <location>
        <begin position="63"/>
        <end position="127"/>
    </location>
</feature>
<organism evidence="19 20">
    <name type="scientific">Coilia grayii</name>
    <name type="common">Gray's grenadier anchovy</name>
    <dbReference type="NCBI Taxonomy" id="363190"/>
    <lineage>
        <taxon>Eukaryota</taxon>
        <taxon>Metazoa</taxon>
        <taxon>Chordata</taxon>
        <taxon>Craniata</taxon>
        <taxon>Vertebrata</taxon>
        <taxon>Euteleostomi</taxon>
        <taxon>Actinopterygii</taxon>
        <taxon>Neopterygii</taxon>
        <taxon>Teleostei</taxon>
        <taxon>Clupei</taxon>
        <taxon>Clupeiformes</taxon>
        <taxon>Clupeoidei</taxon>
        <taxon>Engraulidae</taxon>
        <taxon>Coilinae</taxon>
        <taxon>Coilia</taxon>
    </lineage>
</organism>
<dbReference type="InterPro" id="IPR001190">
    <property type="entry name" value="SRCR"/>
</dbReference>
<dbReference type="PROSITE" id="PS00420">
    <property type="entry name" value="SRCR_1"/>
    <property type="match status" value="1"/>
</dbReference>
<dbReference type="GO" id="GO:0004720">
    <property type="term" value="F:protein-lysine 6-oxidase activity"/>
    <property type="evidence" value="ECO:0007669"/>
    <property type="project" value="UniProtKB-UniRule"/>
</dbReference>
<feature type="chain" id="PRO_5044847655" description="Lysyl oxidase homolog" evidence="17">
    <location>
        <begin position="25"/>
        <end position="741"/>
    </location>
</feature>
<comment type="catalytic activity">
    <reaction evidence="14 16">
        <text>L-lysyl-[protein] + O2 + H2O = (S)-2-amino-6-oxohexanoyl-[protein] + H2O2 + NH4(+)</text>
        <dbReference type="Rhea" id="RHEA:24544"/>
        <dbReference type="Rhea" id="RHEA-COMP:9752"/>
        <dbReference type="Rhea" id="RHEA-COMP:12448"/>
        <dbReference type="ChEBI" id="CHEBI:15377"/>
        <dbReference type="ChEBI" id="CHEBI:15379"/>
        <dbReference type="ChEBI" id="CHEBI:16240"/>
        <dbReference type="ChEBI" id="CHEBI:28938"/>
        <dbReference type="ChEBI" id="CHEBI:29969"/>
        <dbReference type="ChEBI" id="CHEBI:131803"/>
        <dbReference type="EC" id="1.4.3.13"/>
    </reaction>
</comment>
<keyword evidence="4 16" id="KW-0886">LTQ</keyword>
<evidence type="ECO:0000256" key="5">
    <source>
        <dbReference type="ARBA" id="ARBA00022525"/>
    </source>
</evidence>
<dbReference type="Pfam" id="PF00530">
    <property type="entry name" value="SRCR"/>
    <property type="match status" value="4"/>
</dbReference>
<evidence type="ECO:0000256" key="4">
    <source>
        <dbReference type="ARBA" id="ARBA00022477"/>
    </source>
</evidence>
<evidence type="ECO:0000256" key="7">
    <source>
        <dbReference type="ARBA" id="ARBA00022729"/>
    </source>
</evidence>
<feature type="disulfide bond" evidence="15">
    <location>
        <begin position="320"/>
        <end position="384"/>
    </location>
</feature>
<comment type="function">
    <text evidence="16">Mediates the post-translational oxidative deamination of lysine residues on target proteins leading to the formation of deaminated lysine (allysine).</text>
</comment>
<keyword evidence="8" id="KW-0677">Repeat</keyword>
<dbReference type="InterPro" id="IPR001695">
    <property type="entry name" value="Lysyl_oxidase"/>
</dbReference>
<evidence type="ECO:0000256" key="10">
    <source>
        <dbReference type="ARBA" id="ARBA00023002"/>
    </source>
</evidence>
<keyword evidence="11 16" id="KW-0186">Copper</keyword>
<evidence type="ECO:0000256" key="17">
    <source>
        <dbReference type="SAM" id="SignalP"/>
    </source>
</evidence>
<gene>
    <name evidence="19" type="ORF">ACEWY4_015642</name>
</gene>
<comment type="caution">
    <text evidence="15">Lacks conserved residue(s) required for the propagation of feature annotation.</text>
</comment>
<dbReference type="Pfam" id="PF01186">
    <property type="entry name" value="Lysyl_oxidase"/>
    <property type="match status" value="1"/>
</dbReference>
<evidence type="ECO:0000256" key="12">
    <source>
        <dbReference type="ARBA" id="ARBA00023157"/>
    </source>
</evidence>
<dbReference type="InterPro" id="IPR019828">
    <property type="entry name" value="Lysyl_oxidase_CS"/>
</dbReference>
<dbReference type="Gene3D" id="3.10.250.10">
    <property type="entry name" value="SRCR-like domain"/>
    <property type="match status" value="4"/>
</dbReference>
<dbReference type="PROSITE" id="PS50287">
    <property type="entry name" value="SRCR_2"/>
    <property type="match status" value="4"/>
</dbReference>
<sequence length="741" mass="82343">MLTSRLHEPLVALLLGLWLPSFLCQTAPPEQDGKIQFRLAGYPRKHNEGRVEVFYKGEWGTICDDDFTLGNAEVLCRQLGFVSATAWSHSAKYGPGTGKIWLDNMICSGSETSIEKCHSRGWGNSDCTHDEDAGIVCKDERLPGFVDSNIIEMQVEDNRLEKVRLRPLSAGAAARLPISEGVVEVKHKDGWAQICGLGWTAKNSHVVCGMMGFPSERAGARTLHSSHGPYRIHTVSCTGNEVHLSACSMEFSKPNASYPCAGGGPATVSCVVGPQFAQGRSHKRRHKLGQLPGKVRLRGGARVGEGRVEVLKGSEWGTVCDDRWNLQSASVVCRELGFGSAKEALTGARMGQGMGPIYMNEVQCSGEERTLWDCPHKSITSEDCQHVEDASVKCNVPYMGYEKTIRLTGGRARVEGRVEVLVPVVNGTKSWGLICGDGWTVREAMVVCRQLGLTYANSGLRETWYWDSSNVTEMVMSGVKCVGDEMSLAHCRHDRAVTCHRAGAQFAAGVICSDTASDLILDALLVEQTAYIEDRPLHMLYCAAEENCLSKSAARANWPYGHRRLLRFSSQIHNIGRADFRPKLGRHSWVWHECHRHYHSMDIFTNYDLLDLNGTKVADGHKASFCLEDTDCQEGVSKRYECANFGEQGITVGCWDVYRHDIDCQWIDITDVKPGNYILQVIINPNSEVAESDFTNNLVRCKCKYDGNRVWLHKCHFGGSFSDEEEKKFEHYPGQHNNQIL</sequence>
<keyword evidence="10 16" id="KW-0560">Oxidoreductase</keyword>
<feature type="domain" description="SRCR" evidence="18">
    <location>
        <begin position="295"/>
        <end position="395"/>
    </location>
</feature>
<dbReference type="PROSITE" id="PS00926">
    <property type="entry name" value="LYSYL_OXIDASE"/>
    <property type="match status" value="1"/>
</dbReference>
<dbReference type="InterPro" id="IPR036772">
    <property type="entry name" value="SRCR-like_dom_sf"/>
</dbReference>
<feature type="disulfide bond" evidence="15">
    <location>
        <begin position="107"/>
        <end position="117"/>
    </location>
</feature>
<feature type="disulfide bond" evidence="15">
    <location>
        <begin position="237"/>
        <end position="247"/>
    </location>
</feature>
<dbReference type="Proteomes" id="UP001591681">
    <property type="component" value="Unassembled WGS sequence"/>
</dbReference>
<protein>
    <recommendedName>
        <fullName evidence="16">Lysyl oxidase homolog</fullName>
        <ecNumber evidence="16">1.4.3.13</ecNumber>
    </recommendedName>
</protein>
<evidence type="ECO:0000256" key="16">
    <source>
        <dbReference type="RuleBase" id="RU367046"/>
    </source>
</evidence>
<dbReference type="GO" id="GO:0005615">
    <property type="term" value="C:extracellular space"/>
    <property type="evidence" value="ECO:0007669"/>
    <property type="project" value="UniProtKB-UniRule"/>
</dbReference>
<proteinExistence type="inferred from homology"/>
<dbReference type="AlphaFoldDB" id="A0ABD1JQ01"/>
<keyword evidence="13" id="KW-0325">Glycoprotein</keyword>
<evidence type="ECO:0000256" key="14">
    <source>
        <dbReference type="ARBA" id="ARBA00047861"/>
    </source>
</evidence>
<feature type="disulfide bond" evidence="15">
    <location>
        <begin position="76"/>
        <end position="137"/>
    </location>
</feature>
<evidence type="ECO:0000256" key="11">
    <source>
        <dbReference type="ARBA" id="ARBA00023008"/>
    </source>
</evidence>
<keyword evidence="6 16" id="KW-0479">Metal-binding</keyword>
<comment type="PTM">
    <text evidence="16">The lysine tyrosylquinone cross-link (LTQ) is generated by condensation of the epsilon-amino group of a lysine with a topaquinone produced by oxidation of tyrosine.</text>
</comment>
<evidence type="ECO:0000256" key="6">
    <source>
        <dbReference type="ARBA" id="ARBA00022723"/>
    </source>
</evidence>
<keyword evidence="5 16" id="KW-0964">Secreted</keyword>
<evidence type="ECO:0000256" key="8">
    <source>
        <dbReference type="ARBA" id="ARBA00022737"/>
    </source>
</evidence>
<feature type="domain" description="SRCR" evidence="18">
    <location>
        <begin position="37"/>
        <end position="138"/>
    </location>
</feature>
<comment type="subcellular location">
    <subcellularLocation>
        <location evidence="2 16">Secreted</location>
        <location evidence="2 16">Extracellular space</location>
    </subcellularLocation>
</comment>
<dbReference type="FunFam" id="3.10.250.10:FF:000001">
    <property type="entry name" value="Lysyl oxidase 4 isoform X1"/>
    <property type="match status" value="2"/>
</dbReference>
<name>A0ABD1JQ01_9TELE</name>
<dbReference type="PRINTS" id="PR00258">
    <property type="entry name" value="SPERACTRCPTR"/>
</dbReference>
<comment type="similarity">
    <text evidence="3 16">Belongs to the lysyl oxidase family.</text>
</comment>
<dbReference type="InterPro" id="IPR050912">
    <property type="entry name" value="LOX-like_protein"/>
</dbReference>
<evidence type="ECO:0000313" key="20">
    <source>
        <dbReference type="Proteomes" id="UP001591681"/>
    </source>
</evidence>